<dbReference type="GO" id="GO:0016787">
    <property type="term" value="F:hydrolase activity"/>
    <property type="evidence" value="ECO:0007669"/>
    <property type="project" value="UniProtKB-KW"/>
</dbReference>
<dbReference type="PRINTS" id="PR00502">
    <property type="entry name" value="NUDIXFAMILY"/>
</dbReference>
<dbReference type="PROSITE" id="PS00893">
    <property type="entry name" value="NUDIX_BOX"/>
    <property type="match status" value="1"/>
</dbReference>
<dbReference type="Proteomes" id="UP000756860">
    <property type="component" value="Unassembled WGS sequence"/>
</dbReference>
<dbReference type="PANTHER" id="PTHR43046:SF12">
    <property type="entry name" value="GDP-MANNOSE MANNOSYL HYDROLASE"/>
    <property type="match status" value="1"/>
</dbReference>
<keyword evidence="2 4" id="KW-0378">Hydrolase</keyword>
<name>A0ABS5SHX3_9BACT</name>
<proteinExistence type="inferred from homology"/>
<dbReference type="InterPro" id="IPR015797">
    <property type="entry name" value="NUDIX_hydrolase-like_dom_sf"/>
</dbReference>
<evidence type="ECO:0000256" key="2">
    <source>
        <dbReference type="ARBA" id="ARBA00022801"/>
    </source>
</evidence>
<sequence length="150" mass="16710">MDNPRHIVVVGCLVRNDSGEVLLVRHRKRGWELPQGRMEEGEDLITALHREVHEETGVTIESAILACVWSKLSPPAALICTFIARHGAGVPRPSEETPEAGWFPTDEALARVTHPVTRDRLLALLDFGGTVKFHAYTTSPYQVHTTDRPE</sequence>
<organism evidence="6 7">
    <name type="scientific">Geomobilimonas luticola</name>
    <dbReference type="NCBI Taxonomy" id="1114878"/>
    <lineage>
        <taxon>Bacteria</taxon>
        <taxon>Pseudomonadati</taxon>
        <taxon>Thermodesulfobacteriota</taxon>
        <taxon>Desulfuromonadia</taxon>
        <taxon>Geobacterales</taxon>
        <taxon>Geobacteraceae</taxon>
        <taxon>Geomobilimonas</taxon>
    </lineage>
</organism>
<evidence type="ECO:0000259" key="5">
    <source>
        <dbReference type="PROSITE" id="PS51462"/>
    </source>
</evidence>
<dbReference type="PANTHER" id="PTHR43046">
    <property type="entry name" value="GDP-MANNOSE MANNOSYL HYDROLASE"/>
    <property type="match status" value="1"/>
</dbReference>
<comment type="cofactor">
    <cofactor evidence="1">
        <name>Mg(2+)</name>
        <dbReference type="ChEBI" id="CHEBI:18420"/>
    </cofactor>
</comment>
<evidence type="ECO:0000256" key="3">
    <source>
        <dbReference type="ARBA" id="ARBA00022842"/>
    </source>
</evidence>
<protein>
    <submittedName>
        <fullName evidence="6">NUDIX hydrolase</fullName>
    </submittedName>
</protein>
<accession>A0ABS5SHX3</accession>
<dbReference type="InterPro" id="IPR000086">
    <property type="entry name" value="NUDIX_hydrolase_dom"/>
</dbReference>
<comment type="caution">
    <text evidence="6">The sequence shown here is derived from an EMBL/GenBank/DDBJ whole genome shotgun (WGS) entry which is preliminary data.</text>
</comment>
<keyword evidence="3" id="KW-0460">Magnesium</keyword>
<dbReference type="RefSeq" id="WP_214176386.1">
    <property type="nucleotide sequence ID" value="NZ_JAHCVK010000010.1"/>
</dbReference>
<reference evidence="6 7" key="1">
    <citation type="submission" date="2021-05" db="EMBL/GenBank/DDBJ databases">
        <title>The draft genome of Geobacter luticola JCM 17780.</title>
        <authorList>
            <person name="Xu Z."/>
            <person name="Masuda Y."/>
            <person name="Itoh H."/>
            <person name="Senoo K."/>
        </authorList>
    </citation>
    <scope>NUCLEOTIDE SEQUENCE [LARGE SCALE GENOMIC DNA]</scope>
    <source>
        <strain evidence="6 7">JCM 17780</strain>
    </source>
</reference>
<evidence type="ECO:0000313" key="7">
    <source>
        <dbReference type="Proteomes" id="UP000756860"/>
    </source>
</evidence>
<dbReference type="PROSITE" id="PS51462">
    <property type="entry name" value="NUDIX"/>
    <property type="match status" value="1"/>
</dbReference>
<gene>
    <name evidence="6" type="ORF">KI810_15055</name>
</gene>
<dbReference type="InterPro" id="IPR020084">
    <property type="entry name" value="NUDIX_hydrolase_CS"/>
</dbReference>
<dbReference type="Pfam" id="PF00293">
    <property type="entry name" value="NUDIX"/>
    <property type="match status" value="1"/>
</dbReference>
<comment type="similarity">
    <text evidence="4">Belongs to the Nudix hydrolase family.</text>
</comment>
<dbReference type="SUPFAM" id="SSF55811">
    <property type="entry name" value="Nudix"/>
    <property type="match status" value="1"/>
</dbReference>
<keyword evidence="7" id="KW-1185">Reference proteome</keyword>
<feature type="domain" description="Nudix hydrolase" evidence="5">
    <location>
        <begin position="4"/>
        <end position="125"/>
    </location>
</feature>
<dbReference type="CDD" id="cd02883">
    <property type="entry name" value="NUDIX_Hydrolase"/>
    <property type="match status" value="1"/>
</dbReference>
<evidence type="ECO:0000313" key="6">
    <source>
        <dbReference type="EMBL" id="MBT0654377.1"/>
    </source>
</evidence>
<evidence type="ECO:0000256" key="1">
    <source>
        <dbReference type="ARBA" id="ARBA00001946"/>
    </source>
</evidence>
<dbReference type="EMBL" id="JAHCVK010000010">
    <property type="protein sequence ID" value="MBT0654377.1"/>
    <property type="molecule type" value="Genomic_DNA"/>
</dbReference>
<dbReference type="InterPro" id="IPR020476">
    <property type="entry name" value="Nudix_hydrolase"/>
</dbReference>
<evidence type="ECO:0000256" key="4">
    <source>
        <dbReference type="RuleBase" id="RU003476"/>
    </source>
</evidence>
<dbReference type="Gene3D" id="3.90.79.10">
    <property type="entry name" value="Nucleoside Triphosphate Pyrophosphohydrolase"/>
    <property type="match status" value="1"/>
</dbReference>